<accession>A0ABU6YEB0</accession>
<evidence type="ECO:0000313" key="2">
    <source>
        <dbReference type="Proteomes" id="UP001341840"/>
    </source>
</evidence>
<proteinExistence type="predicted"/>
<dbReference type="InterPro" id="IPR004158">
    <property type="entry name" value="DUF247_pln"/>
</dbReference>
<reference evidence="1 2" key="1">
    <citation type="journal article" date="2023" name="Plants (Basel)">
        <title>Bridging the Gap: Combining Genomics and Transcriptomics Approaches to Understand Stylosanthes scabra, an Orphan Legume from the Brazilian Caatinga.</title>
        <authorList>
            <person name="Ferreira-Neto J.R.C."/>
            <person name="da Silva M.D."/>
            <person name="Binneck E."/>
            <person name="de Melo N.F."/>
            <person name="da Silva R.H."/>
            <person name="de Melo A.L.T.M."/>
            <person name="Pandolfi V."/>
            <person name="Bustamante F.O."/>
            <person name="Brasileiro-Vidal A.C."/>
            <person name="Benko-Iseppon A.M."/>
        </authorList>
    </citation>
    <scope>NUCLEOTIDE SEQUENCE [LARGE SCALE GENOMIC DNA]</scope>
    <source>
        <tissue evidence="1">Leaves</tissue>
    </source>
</reference>
<dbReference type="Pfam" id="PF03140">
    <property type="entry name" value="DUF247"/>
    <property type="match status" value="1"/>
</dbReference>
<keyword evidence="2" id="KW-1185">Reference proteome</keyword>
<sequence>MSSAATATATDSTLEMVKYAMIDIEVLEDMNPSGMSIVYTVPSNLRKMDEEAFTPQLISIGPIHLGKQHLREMQKLKYSYFQVFWKRSSNEEAMNQYKDVLLRNCKRYHPPLQ</sequence>
<dbReference type="PANTHER" id="PTHR31170">
    <property type="entry name" value="BNAC04G53230D PROTEIN"/>
    <property type="match status" value="1"/>
</dbReference>
<gene>
    <name evidence="1" type="ORF">PIB30_036988</name>
</gene>
<protein>
    <submittedName>
        <fullName evidence="1">Uncharacterized protein</fullName>
    </submittedName>
</protein>
<dbReference type="Proteomes" id="UP001341840">
    <property type="component" value="Unassembled WGS sequence"/>
</dbReference>
<evidence type="ECO:0000313" key="1">
    <source>
        <dbReference type="EMBL" id="MED6207583.1"/>
    </source>
</evidence>
<organism evidence="1 2">
    <name type="scientific">Stylosanthes scabra</name>
    <dbReference type="NCBI Taxonomy" id="79078"/>
    <lineage>
        <taxon>Eukaryota</taxon>
        <taxon>Viridiplantae</taxon>
        <taxon>Streptophyta</taxon>
        <taxon>Embryophyta</taxon>
        <taxon>Tracheophyta</taxon>
        <taxon>Spermatophyta</taxon>
        <taxon>Magnoliopsida</taxon>
        <taxon>eudicotyledons</taxon>
        <taxon>Gunneridae</taxon>
        <taxon>Pentapetalae</taxon>
        <taxon>rosids</taxon>
        <taxon>fabids</taxon>
        <taxon>Fabales</taxon>
        <taxon>Fabaceae</taxon>
        <taxon>Papilionoideae</taxon>
        <taxon>50 kb inversion clade</taxon>
        <taxon>dalbergioids sensu lato</taxon>
        <taxon>Dalbergieae</taxon>
        <taxon>Pterocarpus clade</taxon>
        <taxon>Stylosanthes</taxon>
    </lineage>
</organism>
<dbReference type="PANTHER" id="PTHR31170:SF9">
    <property type="entry name" value="PROTEIN, PUTATIVE (DUF247)-RELATED"/>
    <property type="match status" value="1"/>
</dbReference>
<dbReference type="EMBL" id="JASCZI010241839">
    <property type="protein sequence ID" value="MED6207583.1"/>
    <property type="molecule type" value="Genomic_DNA"/>
</dbReference>
<name>A0ABU6YEB0_9FABA</name>
<comment type="caution">
    <text evidence="1">The sequence shown here is derived from an EMBL/GenBank/DDBJ whole genome shotgun (WGS) entry which is preliminary data.</text>
</comment>